<evidence type="ECO:0000256" key="3">
    <source>
        <dbReference type="ARBA" id="ARBA00022612"/>
    </source>
</evidence>
<dbReference type="SUPFAM" id="SSF53955">
    <property type="entry name" value="Lysozyme-like"/>
    <property type="match status" value="1"/>
</dbReference>
<reference evidence="13" key="1">
    <citation type="submission" date="2020-05" db="EMBL/GenBank/DDBJ databases">
        <authorList>
            <person name="Chiriac C."/>
            <person name="Salcher M."/>
            <person name="Ghai R."/>
            <person name="Kavagutti S V."/>
        </authorList>
    </citation>
    <scope>NUCLEOTIDE SEQUENCE</scope>
</reference>
<dbReference type="HAMAP" id="MF_04110">
    <property type="entry name" value="ENDOLYSIN_T4"/>
    <property type="match status" value="1"/>
</dbReference>
<evidence type="ECO:0000256" key="8">
    <source>
        <dbReference type="ARBA" id="ARBA00023200"/>
    </source>
</evidence>
<feature type="region of interest" description="Disordered" evidence="12">
    <location>
        <begin position="265"/>
        <end position="318"/>
    </location>
</feature>
<feature type="active site" description="Proton donor/acceptor" evidence="10">
    <location>
        <position position="28"/>
    </location>
</feature>
<proteinExistence type="inferred from homology"/>
<dbReference type="PRINTS" id="PR01218">
    <property type="entry name" value="PSTLEXTENSIN"/>
</dbReference>
<protein>
    <recommendedName>
        <fullName evidence="10">Endolysin</fullName>
        <ecNumber evidence="10">3.2.1.17</ecNumber>
    </recommendedName>
    <alternativeName>
        <fullName evidence="10">Lysis protein</fullName>
    </alternativeName>
    <alternativeName>
        <fullName evidence="10">Lysozyme</fullName>
    </alternativeName>
    <alternativeName>
        <fullName evidence="10">Muramidase</fullName>
    </alternativeName>
</protein>
<dbReference type="PANTHER" id="PTHR38107:SF3">
    <property type="entry name" value="LYSOZYME RRRD-RELATED"/>
    <property type="match status" value="1"/>
</dbReference>
<dbReference type="GO" id="GO:0003796">
    <property type="term" value="F:lysozyme activity"/>
    <property type="evidence" value="ECO:0007669"/>
    <property type="project" value="UniProtKB-UniRule"/>
</dbReference>
<keyword evidence="3 10" id="KW-1188">Viral release from host cell</keyword>
<keyword evidence="2 10" id="KW-0929">Antimicrobial</keyword>
<evidence type="ECO:0000256" key="5">
    <source>
        <dbReference type="ARBA" id="ARBA00022801"/>
    </source>
</evidence>
<dbReference type="GO" id="GO:0016998">
    <property type="term" value="P:cell wall macromolecule catabolic process"/>
    <property type="evidence" value="ECO:0007669"/>
    <property type="project" value="InterPro"/>
</dbReference>
<dbReference type="GO" id="GO:0044659">
    <property type="term" value="P:viral release from host cell by cytolysis"/>
    <property type="evidence" value="ECO:0007669"/>
    <property type="project" value="UniProtKB-UniRule"/>
</dbReference>
<evidence type="ECO:0000256" key="7">
    <source>
        <dbReference type="ARBA" id="ARBA00023142"/>
    </source>
</evidence>
<keyword evidence="4 10" id="KW-0081">Bacteriolytic enzyme</keyword>
<dbReference type="EC" id="3.2.1.17" evidence="10"/>
<keyword evidence="5 10" id="KW-0378">Hydrolase</keyword>
<dbReference type="InterPro" id="IPR023347">
    <property type="entry name" value="Lysozyme_dom_sf"/>
</dbReference>
<dbReference type="GO" id="GO:0030430">
    <property type="term" value="C:host cell cytoplasm"/>
    <property type="evidence" value="ECO:0007669"/>
    <property type="project" value="UniProtKB-SubCell"/>
</dbReference>
<evidence type="ECO:0000256" key="11">
    <source>
        <dbReference type="RuleBase" id="RU003788"/>
    </source>
</evidence>
<dbReference type="CDD" id="cd00737">
    <property type="entry name" value="lyz_endolysin_autolysin"/>
    <property type="match status" value="1"/>
</dbReference>
<comment type="function">
    <text evidence="10">Endolysin with lysozyme activity that degrades host peptidoglycans and participates with the holin and spanin proteins in the sequential events which lead to the programmed host cell lysis releasing the mature viral particles. Once the holin has permeabilized the host cell membrane, the endolysin can reach the periplasm and break down the peptidoglycan layer.</text>
</comment>
<dbReference type="InterPro" id="IPR051018">
    <property type="entry name" value="Bacteriophage_GH24"/>
</dbReference>
<dbReference type="InterPro" id="IPR023346">
    <property type="entry name" value="Lysozyme-like_dom_sf"/>
</dbReference>
<name>A0A6J5RPU8_9CAUD</name>
<keyword evidence="6 10" id="KW-0204">Cytolysis</keyword>
<evidence type="ECO:0000256" key="6">
    <source>
        <dbReference type="ARBA" id="ARBA00022852"/>
    </source>
</evidence>
<organism evidence="13">
    <name type="scientific">uncultured Caudovirales phage</name>
    <dbReference type="NCBI Taxonomy" id="2100421"/>
    <lineage>
        <taxon>Viruses</taxon>
        <taxon>Duplodnaviria</taxon>
        <taxon>Heunggongvirae</taxon>
        <taxon>Uroviricota</taxon>
        <taxon>Caudoviricetes</taxon>
        <taxon>Peduoviridae</taxon>
        <taxon>Maltschvirus</taxon>
        <taxon>Maltschvirus maltsch</taxon>
    </lineage>
</organism>
<dbReference type="PANTHER" id="PTHR38107">
    <property type="match status" value="1"/>
</dbReference>
<keyword evidence="9 10" id="KW-0326">Glycosidase</keyword>
<dbReference type="GO" id="GO:0009253">
    <property type="term" value="P:peptidoglycan catabolic process"/>
    <property type="evidence" value="ECO:0007669"/>
    <property type="project" value="UniProtKB-UniRule"/>
</dbReference>
<comment type="catalytic activity">
    <reaction evidence="1 10 11">
        <text>Hydrolysis of (1-&gt;4)-beta-linkages between N-acetylmuramic acid and N-acetyl-D-glucosamine residues in a peptidoglycan and between N-acetyl-D-glucosamine residues in chitodextrins.</text>
        <dbReference type="EC" id="3.2.1.17"/>
    </reaction>
</comment>
<keyword evidence="7 10" id="KW-0578">Host cell lysis by virus</keyword>
<dbReference type="InterPro" id="IPR033907">
    <property type="entry name" value="Endolysin_autolysin"/>
</dbReference>
<evidence type="ECO:0000256" key="9">
    <source>
        <dbReference type="ARBA" id="ARBA00023295"/>
    </source>
</evidence>
<comment type="subcellular location">
    <subcellularLocation>
        <location evidence="10">Host cytoplasm</location>
    </subcellularLocation>
    <text evidence="10">The endolysin is cytoplasmic, but can reach the periplasmic space with the help of the holins which disrupt the host cell membrane.</text>
</comment>
<dbReference type="Gene3D" id="1.10.530.40">
    <property type="match status" value="1"/>
</dbReference>
<dbReference type="GO" id="GO:0042742">
    <property type="term" value="P:defense response to bacterium"/>
    <property type="evidence" value="ECO:0007669"/>
    <property type="project" value="UniProtKB-KW"/>
</dbReference>
<feature type="active site" description="Proton donor/acceptor" evidence="10">
    <location>
        <position position="37"/>
    </location>
</feature>
<evidence type="ECO:0000256" key="2">
    <source>
        <dbReference type="ARBA" id="ARBA00022529"/>
    </source>
</evidence>
<dbReference type="InterPro" id="IPR002196">
    <property type="entry name" value="Glyco_hydro_24"/>
</dbReference>
<sequence>MAIEILRRRPVAELQPSKGAVRLIAAFEGLSLKAYRDSVGILTAGYGHTGPEVTEGMQITLKQADDWLAEDIGEAADILRKSVAVYLTQGEFDALTSITFNIGRVPRSMLAALNGGSSDKGEVYAPGSYGSALKQFPRNCRAGGIPLRGLYRRRLAEACTFSDMPWENACSQTVVQLEVDSAKNIVPSGTTSLEDTLMRARQDVPIMRPDVSDTMRSPWPTATTVIVDAIPDGLGGIPVQLPIPDQIEEDELLLDTPAATALEPDAKGTAQGQPPSPAPARVPSPDLVRTSPEVEKPNPAPQASPPVLPKSAPVGGPSVAAVEARPVPVAPPPLPPMFPPPPPKLPDPPIPVGQQTSAVDAARKSEDWSHSAKSMIFSRRFWGLFLVVVGRLWMLKTGSNAVLGTVSDPIVTEMFSGFMVMILGEIVQRVGERRATRPLK</sequence>
<comment type="similarity">
    <text evidence="10 11">Belongs to the glycosyl hydrolase 24 family.</text>
</comment>
<dbReference type="InterPro" id="IPR003882">
    <property type="entry name" value="Pistil_extensin"/>
</dbReference>
<dbReference type="Pfam" id="PF00959">
    <property type="entry name" value="Phage_lysozyme"/>
    <property type="match status" value="1"/>
</dbReference>
<gene>
    <name evidence="13" type="ORF">UFOVP1333_46</name>
</gene>
<accession>A0A6J5RPU8</accession>
<keyword evidence="8 10" id="KW-1035">Host cytoplasm</keyword>
<evidence type="ECO:0000256" key="12">
    <source>
        <dbReference type="SAM" id="MobiDB-lite"/>
    </source>
</evidence>
<feature type="compositionally biased region" description="Pro residues" evidence="12">
    <location>
        <begin position="298"/>
        <end position="308"/>
    </location>
</feature>
<dbReference type="InterPro" id="IPR034690">
    <property type="entry name" value="Endolysin_T4_type"/>
</dbReference>
<dbReference type="EMBL" id="LR797280">
    <property type="protein sequence ID" value="CAB4199420.1"/>
    <property type="molecule type" value="Genomic_DNA"/>
</dbReference>
<evidence type="ECO:0000313" key="13">
    <source>
        <dbReference type="EMBL" id="CAB4199420.1"/>
    </source>
</evidence>
<evidence type="ECO:0000256" key="1">
    <source>
        <dbReference type="ARBA" id="ARBA00000632"/>
    </source>
</evidence>
<evidence type="ECO:0000256" key="4">
    <source>
        <dbReference type="ARBA" id="ARBA00022638"/>
    </source>
</evidence>
<evidence type="ECO:0000256" key="10">
    <source>
        <dbReference type="HAMAP-Rule" id="MF_04110"/>
    </source>
</evidence>